<dbReference type="Pfam" id="PF04672">
    <property type="entry name" value="Methyltransf_19"/>
    <property type="match status" value="1"/>
</dbReference>
<dbReference type="Gene3D" id="3.40.50.150">
    <property type="entry name" value="Vaccinia Virus protein VP39"/>
    <property type="match status" value="1"/>
</dbReference>
<organism evidence="2 3">
    <name type="scientific">Saccharopolyspora karakumensis</name>
    <dbReference type="NCBI Taxonomy" id="2530386"/>
    <lineage>
        <taxon>Bacteria</taxon>
        <taxon>Bacillati</taxon>
        <taxon>Actinomycetota</taxon>
        <taxon>Actinomycetes</taxon>
        <taxon>Pseudonocardiales</taxon>
        <taxon>Pseudonocardiaceae</taxon>
        <taxon>Saccharopolyspora</taxon>
    </lineage>
</organism>
<name>A0A4R5BVD8_9PSEU</name>
<dbReference type="InterPro" id="IPR029063">
    <property type="entry name" value="SAM-dependent_MTases_sf"/>
</dbReference>
<gene>
    <name evidence="2" type="ORF">E1202_14365</name>
</gene>
<comment type="caution">
    <text evidence="2">The sequence shown here is derived from an EMBL/GenBank/DDBJ whole genome shotgun (WGS) entry which is preliminary data.</text>
</comment>
<dbReference type="AlphaFoldDB" id="A0A4R5BVD8"/>
<evidence type="ECO:0000313" key="2">
    <source>
        <dbReference type="EMBL" id="TDD88222.1"/>
    </source>
</evidence>
<reference evidence="2 3" key="1">
    <citation type="submission" date="2019-03" db="EMBL/GenBank/DDBJ databases">
        <title>Draft genome sequences of novel Actinobacteria.</title>
        <authorList>
            <person name="Sahin N."/>
            <person name="Ay H."/>
            <person name="Saygin H."/>
        </authorList>
    </citation>
    <scope>NUCLEOTIDE SEQUENCE [LARGE SCALE GENOMIC DNA]</scope>
    <source>
        <strain evidence="2 3">5K548</strain>
    </source>
</reference>
<evidence type="ECO:0008006" key="4">
    <source>
        <dbReference type="Google" id="ProtNLM"/>
    </source>
</evidence>
<protein>
    <recommendedName>
        <fullName evidence="4">S-adenosyl methyltransferase</fullName>
    </recommendedName>
</protein>
<dbReference type="InterPro" id="IPR006764">
    <property type="entry name" value="SAM_dep_MeTrfase_SAV2177_type"/>
</dbReference>
<accession>A0A4R5BVD8</accession>
<feature type="compositionally biased region" description="Basic and acidic residues" evidence="1">
    <location>
        <begin position="237"/>
        <end position="248"/>
    </location>
</feature>
<dbReference type="SUPFAM" id="SSF53335">
    <property type="entry name" value="S-adenosyl-L-methionine-dependent methyltransferases"/>
    <property type="match status" value="1"/>
</dbReference>
<evidence type="ECO:0000313" key="3">
    <source>
        <dbReference type="Proteomes" id="UP000294723"/>
    </source>
</evidence>
<dbReference type="EMBL" id="SMLA01000018">
    <property type="protein sequence ID" value="TDD88222.1"/>
    <property type="molecule type" value="Genomic_DNA"/>
</dbReference>
<proteinExistence type="predicted"/>
<feature type="compositionally biased region" description="Pro residues" evidence="1">
    <location>
        <begin position="262"/>
        <end position="273"/>
    </location>
</feature>
<dbReference type="Proteomes" id="UP000294723">
    <property type="component" value="Unassembled WGS sequence"/>
</dbReference>
<feature type="region of interest" description="Disordered" evidence="1">
    <location>
        <begin position="229"/>
        <end position="273"/>
    </location>
</feature>
<dbReference type="RefSeq" id="WP_132683556.1">
    <property type="nucleotide sequence ID" value="NZ_SMLA01000018.1"/>
</dbReference>
<dbReference type="PIRSF" id="PIRSF017393">
    <property type="entry name" value="MTase_SAV2177"/>
    <property type="match status" value="1"/>
</dbReference>
<keyword evidence="3" id="KW-1185">Reference proteome</keyword>
<sequence>MITRTLDLDRPSDARVHDYMLGGGSNFAADRALARRILAQAPYARLEALAARNCLRRMMRTCLDQGVRQFLDLGSGIPIAGSPHEIAAEADPAARVVYVDNEQIAATQGTLLLAGSETAVMLHADVRDPESVLAAEETRRLLDFDQPVAVLLLGVLHQFGEHHQPAEVIRHYTDALAPGSLLALSHFTDEFAPKPAHDILAVLPDCPPPAMRDRATVLSYLGDAEPLEPGAVPVADWRPEPGDADLRSPEPLSFALLARTAPTPPPHPNSSGI</sequence>
<evidence type="ECO:0000256" key="1">
    <source>
        <dbReference type="SAM" id="MobiDB-lite"/>
    </source>
</evidence>